<comment type="caution">
    <text evidence="2">The sequence shown here is derived from an EMBL/GenBank/DDBJ whole genome shotgun (WGS) entry which is preliminary data.</text>
</comment>
<dbReference type="InterPro" id="IPR010069">
    <property type="entry name" value="CdiA_FHA1_rpt"/>
</dbReference>
<dbReference type="EMBL" id="SNZE01000014">
    <property type="protein sequence ID" value="TDR30964.1"/>
    <property type="molecule type" value="Genomic_DNA"/>
</dbReference>
<organism evidence="2 3">
    <name type="scientific">Hydromonas duriensis</name>
    <dbReference type="NCBI Taxonomy" id="1527608"/>
    <lineage>
        <taxon>Bacteria</taxon>
        <taxon>Pseudomonadati</taxon>
        <taxon>Pseudomonadota</taxon>
        <taxon>Betaproteobacteria</taxon>
        <taxon>Burkholderiales</taxon>
        <taxon>Burkholderiaceae</taxon>
        <taxon>Hydromonas</taxon>
    </lineage>
</organism>
<feature type="non-terminal residue" evidence="2">
    <location>
        <position position="1"/>
    </location>
</feature>
<dbReference type="InterPro" id="IPR008619">
    <property type="entry name" value="Filamentous_hemagglutn_rpt"/>
</dbReference>
<feature type="region of interest" description="Disordered" evidence="1">
    <location>
        <begin position="1738"/>
        <end position="1761"/>
    </location>
</feature>
<reference evidence="2 3" key="1">
    <citation type="submission" date="2019-03" db="EMBL/GenBank/DDBJ databases">
        <title>Genomic Encyclopedia of Type Strains, Phase IV (KMG-IV): sequencing the most valuable type-strain genomes for metagenomic binning, comparative biology and taxonomic classification.</title>
        <authorList>
            <person name="Goeker M."/>
        </authorList>
    </citation>
    <scope>NUCLEOTIDE SEQUENCE [LARGE SCALE GENOMIC DNA]</scope>
    <source>
        <strain evidence="2 3">DSM 102852</strain>
    </source>
</reference>
<dbReference type="Proteomes" id="UP000294480">
    <property type="component" value="Unassembled WGS sequence"/>
</dbReference>
<evidence type="ECO:0000313" key="3">
    <source>
        <dbReference type="Proteomes" id="UP000294480"/>
    </source>
</evidence>
<dbReference type="Pfam" id="PF05594">
    <property type="entry name" value="Fil_haemagg"/>
    <property type="match status" value="6"/>
</dbReference>
<evidence type="ECO:0000256" key="1">
    <source>
        <dbReference type="SAM" id="MobiDB-lite"/>
    </source>
</evidence>
<sequence>NLSTGATQFAPLTAWSNFNAHSWSVLLEQQHNSSTINNQSGALIATDTLTANAHTINNQAGVMASDAALNIQATDVFNDAGLLQAQTLSLSTANLSNVNSNTNTTGIVASKTLNINATHSINNQSGVIAGNASVVQAGSINNSKGSIQAAQNLTVNANSVNNNLGNISSAGTLKVQSTTLNNNTGNIASTGDLTVTADTLVNSSGNLIADGRNTINASTLTNDAEGLVQGKDLNITADTLTNTESGATGGLIATNALTINATTHLNNATGFIGSKDLTLNANAIDNQSGQINVSGNASVAASSLNNQAGLVYAAQSATLNINSIDNSNTAQDLSVKQTKATGIQANTLSITGDALNNAKGQIVGGNISTALSSLDNQSGQVLGNNLNLSATRLSNNNGQLLANDTLKLATDNYTHQGTVQGNQLTELNLTGDFTNQGTLSSGGSLTIHTTGNVTNQTGATLSAADTLDVSGQNIHNETNATIVANHTQLTAVDTLTNDGTIDGGLTELRAGKQIINNSKIYGGDFNGNGGILIGTDTLTNNANAVIASRAGMNIGARQITNNVGGLIQSQGDLSVGRTLGTAAEGYATTGTADRIDNNSATIEVGGNVTQWNVAETHNNNTQFKTEAGTPVSTNGSYYYINGQEFGLNEARLVYSMRDTPGVHEVVPSSDDPLQVLIVRDGESFNYVVTPSSTYPTSNFGVLGEPLYKANPQTIEILNNSKLRMGTGFFGGAGLTLNDRADLEALGIDSSNSYNFERYADFQLKPANRSYEYLHQAYLPERTYTYSTGKDNPAQTVKYSESFTYSTTDPIWAAFGVSAPKSSTPAPTRPTAPVSPKGYNCDSPNMAGSTICTQYHTDLVQYNQDKPIYDSWMKDNLPAYLELNAKINAFNHDIKARTYYDWQMFTGVNQTTTPVVTSNAPAKIIVAGNMTLSGHITNDKSQIVIGGNLTGSVNGIDNVGAEVQQTHHKIGDYTDTSTYRPNSTNYFRHINTVHIDEEQPNTTVNLAVAETKLNAGAQALNSATSSTSNGSGAVNVAGQSSAVGNAAGTANADGSPVSTVPTSDGKGIRTVAFNGILPSNVMFSQTTDPALDYLIVTDPQFTNKQRFLSSDYMLNQFDADKKWQRIGDGYYEQKLINDQIITATGKRFIGDYSSNEAQYKALMNGGVAFGKQFGLTVGSALTPEQMSKLTTDIVWMVEQTVTLADGSTRKVLVPKVYLAVNTLDLKGDGTLIASKNNFLTVKGDVNNSGGTIAAFNTMNLSADNINNRGGTIGGNKGSDITLRATNDINNIGGTLRGGNIALDAGRTINSVTTTQSSHTGDMSNPYQRGYASSRTAIDQVARIQGLDGDRTQVYIDDQGQAHGYTQAAVAMNAGHEVNLKATDVSSAGSTQITAKDINLTTVDTGFAENITYSWTSKNKRRSDRADTAEVGTQISSVGDTTLVADNAIKARAATIAADGATTLMGDTVTLEDGRATHSSYEETYKKSKGFLSSSSKHTIDSKSSDETVGTSVIGDSTTIIGTHDVNIKGSTVFGNNGVDIASEQGNINISASEDRFKEYHYSKETKSGLGALGGVSYGKMSDEKGRTVDKVGHTGATIASLNGDVNLQAKSGKIGIEGSTVNAVTGDVNALAQNIAITDVHNTATEDSYTKFKSVGVSVSVSSPILDAAKSADTISSQADKAQGGTQIGALAVSGGLAAYNAYRGIAEVGKDLGKLASGASTGQVLGALGSVSITLGMQKSESKSHGEESTSQGSNVTAGGKVNLTATGLGKTDDSKLNAERGSDILIQGSTVAGQGGTHLKADDDIIVKAGESTSMMKSTNKSSGASIGVSVGAQTSLNIGVNMGRGHANGDSTTYTSSTVGSANSQTTFDSGDDTTITGGQVIGKGVKGTVGGDLTVTTLQDVNHYDAKQTSASIGVSIPLGPGAVGVSASFSNEKTHANTQSANQTSGVFAGVDGFDVNVKGQTELNGGVIASSADATKNSLSTGSLVTHDVVNTSDYDAKSMSASASYSGTDSRTGKQSGYNGWNAGLPSAMNAKDAETSTTRAGVSAGTVTITDSAAQQAATGQTAEQTVAGLNRDVSADAQQKTGVTNLYERDKEKIETGFAIVKTLGENFNTFMSHMAKDLDDKGKQPAVDAQGNPIMIADKGANGESFMRPATIAEAVSNHLNPVGDVASSYISQNNAFGNGGYGNIILTAIVGAASGNVTGSGSALIQNAAINVVRQYGATQIKHMADSFMTDGQANGTSETIRAALHAIAGCAGAAATGGDCSSAAAASAATVALNNLIAADTSKMTAEQKQAYSNLIGTLVAGVTTAVGGDAAAATLASKVEYENNGALAGLYKHNKALHERQAIDELNQKLLQYPVCNRAPDPSACVSAEQNKVNNAAQRTEEFRREQARNSNIKKASLVNQAIANVANQKAIDETGTSPGHTAEAVGVGVDATAQTGTEFENCGLLRNCTTGGGASVIGLLTDVLAVSTAVKAIGTEARIANAEAAAARAEASLAKVENGVYADAGANAYADDSFNLGKTEYNSPVSNAHFDARHGASTTLEQQYQRASSGIQPDGTIGPKAVSSRAFNDGDMLTAIRDAEARYSANPAAYNKSEGIPITFERPIGEGFTKGGGDYKITNVITVKIDSATGKAVTAFPNITDKYGIVKPNPLAGGRP</sequence>
<dbReference type="InterPro" id="IPR025157">
    <property type="entry name" value="Hemagglutinin_rpt"/>
</dbReference>
<dbReference type="NCBIfam" id="TIGR01731">
    <property type="entry name" value="fil_hemag_20aa"/>
    <property type="match status" value="12"/>
</dbReference>
<gene>
    <name evidence="2" type="ORF">DFR44_1141</name>
</gene>
<keyword evidence="3" id="KW-1185">Reference proteome</keyword>
<accession>A0A4R6Y601</accession>
<dbReference type="GO" id="GO:0003824">
    <property type="term" value="F:catalytic activity"/>
    <property type="evidence" value="ECO:0007669"/>
    <property type="project" value="UniProtKB-ARBA"/>
</dbReference>
<name>A0A4R6Y601_9BURK</name>
<dbReference type="OrthoDB" id="5666689at2"/>
<evidence type="ECO:0000313" key="2">
    <source>
        <dbReference type="EMBL" id="TDR30964.1"/>
    </source>
</evidence>
<proteinExistence type="predicted"/>
<protein>
    <submittedName>
        <fullName evidence="2">Adhesin HecA-like repeat protein</fullName>
    </submittedName>
</protein>
<dbReference type="Pfam" id="PF13332">
    <property type="entry name" value="Fil_haemagg_2"/>
    <property type="match status" value="2"/>
</dbReference>